<evidence type="ECO:0000259" key="1">
    <source>
        <dbReference type="Pfam" id="PF14080"/>
    </source>
</evidence>
<dbReference type="Proteomes" id="UP000184480">
    <property type="component" value="Unassembled WGS sequence"/>
</dbReference>
<sequence>MGLFDFFKKKKNTEQVKPESERSTLAMAMPMFSDGKSFDMNKVVEHLQSFWQLSVTDFSGDSNETAVFNVDGHLVALADMLVPIPLEELNEIIRFTYLWKNAGEETSRHTGHALVTVMGNNGTEVERRTLLSKLLCSIMLTTPECIGIYQGNETLLLQRDFYLAAVEDLQNNRIPVPAWIYIGLRGTDKGIDAYTFGMKSFNKPEFEVIGTPLDHDQLYTLILSIVSYTLGNDVTFGNGDTFSLSENASMRITASKGRYIDDITLKLDM</sequence>
<evidence type="ECO:0000313" key="2">
    <source>
        <dbReference type="EMBL" id="SHF32344.1"/>
    </source>
</evidence>
<dbReference type="Pfam" id="PF14080">
    <property type="entry name" value="DUF4261"/>
    <property type="match status" value="1"/>
</dbReference>
<gene>
    <name evidence="2" type="ORF">SAMN05444362_105125</name>
</gene>
<accession>A0A1M5AQ92</accession>
<organism evidence="2 3">
    <name type="scientific">Dysgonomonas macrotermitis</name>
    <dbReference type="NCBI Taxonomy" id="1346286"/>
    <lineage>
        <taxon>Bacteria</taxon>
        <taxon>Pseudomonadati</taxon>
        <taxon>Bacteroidota</taxon>
        <taxon>Bacteroidia</taxon>
        <taxon>Bacteroidales</taxon>
        <taxon>Dysgonomonadaceae</taxon>
        <taxon>Dysgonomonas</taxon>
    </lineage>
</organism>
<name>A0A1M5AQ92_9BACT</name>
<dbReference type="AlphaFoldDB" id="A0A1M5AQ92"/>
<dbReference type="InterPro" id="IPR025357">
    <property type="entry name" value="DUF4261"/>
</dbReference>
<protein>
    <recommendedName>
        <fullName evidence="1">DUF4261 domain-containing protein</fullName>
    </recommendedName>
</protein>
<dbReference type="RefSeq" id="WP_062180655.1">
    <property type="nucleotide sequence ID" value="NZ_BBXL01000010.1"/>
</dbReference>
<feature type="domain" description="DUF4261" evidence="1">
    <location>
        <begin position="194"/>
        <end position="267"/>
    </location>
</feature>
<evidence type="ECO:0000313" key="3">
    <source>
        <dbReference type="Proteomes" id="UP000184480"/>
    </source>
</evidence>
<keyword evidence="3" id="KW-1185">Reference proteome</keyword>
<reference evidence="3" key="1">
    <citation type="submission" date="2016-11" db="EMBL/GenBank/DDBJ databases">
        <authorList>
            <person name="Varghese N."/>
            <person name="Submissions S."/>
        </authorList>
    </citation>
    <scope>NUCLEOTIDE SEQUENCE [LARGE SCALE GENOMIC DNA]</scope>
    <source>
        <strain evidence="3">DSM 27370</strain>
    </source>
</reference>
<dbReference type="STRING" id="1346286.SAMN05444362_105125"/>
<dbReference type="OrthoDB" id="4827574at2"/>
<proteinExistence type="predicted"/>
<dbReference type="EMBL" id="FQUC01000005">
    <property type="protein sequence ID" value="SHF32344.1"/>
    <property type="molecule type" value="Genomic_DNA"/>
</dbReference>